<keyword evidence="6 9" id="KW-0408">Iron</keyword>
<comment type="similarity">
    <text evidence="2 10">Belongs to the cytochrome P450 family.</text>
</comment>
<dbReference type="InterPro" id="IPR036396">
    <property type="entry name" value="Cyt_P450_sf"/>
</dbReference>
<dbReference type="AlphaFoldDB" id="A0A7J7KA37"/>
<evidence type="ECO:0000256" key="8">
    <source>
        <dbReference type="ARBA" id="ARBA00043906"/>
    </source>
</evidence>
<dbReference type="GO" id="GO:0004435">
    <property type="term" value="F:phosphatidylinositol-4,5-bisphosphate phospholipase C activity"/>
    <property type="evidence" value="ECO:0007669"/>
    <property type="project" value="InterPro"/>
</dbReference>
<dbReference type="OrthoDB" id="2789670at2759"/>
<evidence type="ECO:0000256" key="2">
    <source>
        <dbReference type="ARBA" id="ARBA00010617"/>
    </source>
</evidence>
<dbReference type="PROSITE" id="PS00086">
    <property type="entry name" value="CYTOCHROME_P450"/>
    <property type="match status" value="1"/>
</dbReference>
<dbReference type="PANTHER" id="PTHR24302:SF15">
    <property type="entry name" value="FATTY-ACID PEROXYGENASE"/>
    <property type="match status" value="1"/>
</dbReference>
<evidence type="ECO:0000256" key="9">
    <source>
        <dbReference type="PIRSR" id="PIRSR602401-1"/>
    </source>
</evidence>
<dbReference type="InterPro" id="IPR001711">
    <property type="entry name" value="PLipase_C_Pinositol-sp_Y"/>
</dbReference>
<feature type="domain" description="PI-PLC Y-box" evidence="11">
    <location>
        <begin position="293"/>
        <end position="362"/>
    </location>
</feature>
<evidence type="ECO:0000313" key="13">
    <source>
        <dbReference type="Proteomes" id="UP000593567"/>
    </source>
</evidence>
<dbReference type="PROSITE" id="PS50008">
    <property type="entry name" value="PIPLC_Y_DOMAIN"/>
    <property type="match status" value="1"/>
</dbReference>
<dbReference type="SUPFAM" id="SSF48264">
    <property type="entry name" value="Cytochrome P450"/>
    <property type="match status" value="1"/>
</dbReference>
<name>A0A7J7KA37_BUGNE</name>
<evidence type="ECO:0000256" key="7">
    <source>
        <dbReference type="ARBA" id="ARBA00023033"/>
    </source>
</evidence>
<comment type="cofactor">
    <cofactor evidence="1 9">
        <name>heme</name>
        <dbReference type="ChEBI" id="CHEBI:30413"/>
    </cofactor>
</comment>
<reference evidence="12" key="1">
    <citation type="submission" date="2020-06" db="EMBL/GenBank/DDBJ databases">
        <title>Draft genome of Bugula neritina, a colonial animal packing powerful symbionts and potential medicines.</title>
        <authorList>
            <person name="Rayko M."/>
        </authorList>
    </citation>
    <scope>NUCLEOTIDE SEQUENCE [LARGE SCALE GENOMIC DNA]</scope>
    <source>
        <strain evidence="12">Kwan_BN1</strain>
    </source>
</reference>
<keyword evidence="4 9" id="KW-0479">Metal-binding</keyword>
<keyword evidence="3 9" id="KW-0349">Heme</keyword>
<dbReference type="GO" id="GO:0006629">
    <property type="term" value="P:lipid metabolic process"/>
    <property type="evidence" value="ECO:0007669"/>
    <property type="project" value="InterPro"/>
</dbReference>
<evidence type="ECO:0000256" key="4">
    <source>
        <dbReference type="ARBA" id="ARBA00022723"/>
    </source>
</evidence>
<keyword evidence="7 10" id="KW-0503">Monooxygenase</keyword>
<dbReference type="GO" id="GO:0008395">
    <property type="term" value="F:steroid hydroxylase activity"/>
    <property type="evidence" value="ECO:0007669"/>
    <property type="project" value="TreeGrafter"/>
</dbReference>
<dbReference type="InterPro" id="IPR050705">
    <property type="entry name" value="Cytochrome_P450_3A"/>
</dbReference>
<evidence type="ECO:0000256" key="5">
    <source>
        <dbReference type="ARBA" id="ARBA00023002"/>
    </source>
</evidence>
<evidence type="ECO:0000313" key="12">
    <source>
        <dbReference type="EMBL" id="KAF6034478.1"/>
    </source>
</evidence>
<dbReference type="Pfam" id="PF00067">
    <property type="entry name" value="p450"/>
    <property type="match status" value="1"/>
</dbReference>
<dbReference type="GO" id="GO:0005506">
    <property type="term" value="F:iron ion binding"/>
    <property type="evidence" value="ECO:0007669"/>
    <property type="project" value="InterPro"/>
</dbReference>
<dbReference type="GO" id="GO:0035556">
    <property type="term" value="P:intracellular signal transduction"/>
    <property type="evidence" value="ECO:0007669"/>
    <property type="project" value="InterPro"/>
</dbReference>
<dbReference type="Gene3D" id="1.10.630.10">
    <property type="entry name" value="Cytochrome P450"/>
    <property type="match status" value="1"/>
</dbReference>
<dbReference type="GO" id="GO:0016705">
    <property type="term" value="F:oxidoreductase activity, acting on paired donors, with incorporation or reduction of molecular oxygen"/>
    <property type="evidence" value="ECO:0007669"/>
    <property type="project" value="InterPro"/>
</dbReference>
<keyword evidence="5 10" id="KW-0560">Oxidoreductase</keyword>
<evidence type="ECO:0000256" key="1">
    <source>
        <dbReference type="ARBA" id="ARBA00001971"/>
    </source>
</evidence>
<dbReference type="InterPro" id="IPR001128">
    <property type="entry name" value="Cyt_P450"/>
</dbReference>
<dbReference type="InterPro" id="IPR002401">
    <property type="entry name" value="Cyt_P450_E_grp-I"/>
</dbReference>
<dbReference type="PRINTS" id="PR00385">
    <property type="entry name" value="P450"/>
</dbReference>
<evidence type="ECO:0000256" key="3">
    <source>
        <dbReference type="ARBA" id="ARBA00022617"/>
    </source>
</evidence>
<sequence>MVIVDTTTELTATLTDLEYLDQNHGLSLALQWNFTEITYEGVLPLMMVYDGEWIKEAFVKNFPIFTNRRQLALGRALDSGLFSLEGDHWKHTRKTLTPEFSSGKLKKMMPEIQKAMKAFVNLRTNDKEKAVNIRRKVDRLTLDVISRTAFGLESDAQTNENSQFALNAVRIINGEGFNTNLKEQIRLAIATVIFLIVPAWLIRKISRYAELGILTVTNTESLAHFENLCKSVIESRRERGGDSSNDFVQTLADNIVEAPAGHPHTLTDSLGLHWTKDGLTENEVIGSALLFLLAGFQTTADTLSFLFYELALHPDIQQKLYEEIRTLFDTDEITPEQLTQAEYLNYCLNEISRLYPQGFRFDRVAAEDVTIKGIFVPKGTVVVASAWVLHRDPAIWENPEDFDPDRFSPERFTDQCSNSFFPFGIGNRKCIGSRLALVEMKMAVVSVLKSFVIERCEETPSRPLQFQATIAILPAKPIMLKFGKR</sequence>
<evidence type="ECO:0000256" key="10">
    <source>
        <dbReference type="RuleBase" id="RU000461"/>
    </source>
</evidence>
<dbReference type="InterPro" id="IPR017972">
    <property type="entry name" value="Cyt_P450_CS"/>
</dbReference>
<gene>
    <name evidence="12" type="ORF">EB796_007211</name>
</gene>
<dbReference type="FunFam" id="1.10.630.10:FF:000182">
    <property type="entry name" value="Cytochrome P450 3A4"/>
    <property type="match status" value="1"/>
</dbReference>
<dbReference type="Proteomes" id="UP000593567">
    <property type="component" value="Unassembled WGS sequence"/>
</dbReference>
<feature type="binding site" description="axial binding residue" evidence="9">
    <location>
        <position position="430"/>
    </location>
    <ligand>
        <name>heme</name>
        <dbReference type="ChEBI" id="CHEBI:30413"/>
    </ligand>
    <ligandPart>
        <name>Fe</name>
        <dbReference type="ChEBI" id="CHEBI:18248"/>
    </ligandPart>
</feature>
<comment type="function">
    <text evidence="8">Cytochromes P450 are a group of heme-thiolate monooxygenases. They oxidize a variety of structurally unrelated compounds, including steroids, fatty acids, and xenobiotics.</text>
</comment>
<dbReference type="PRINTS" id="PR00463">
    <property type="entry name" value="EP450I"/>
</dbReference>
<dbReference type="EMBL" id="VXIV02001063">
    <property type="protein sequence ID" value="KAF6034478.1"/>
    <property type="molecule type" value="Genomic_DNA"/>
</dbReference>
<protein>
    <submittedName>
        <fullName evidence="12">CYP3A4</fullName>
    </submittedName>
</protein>
<dbReference type="GO" id="GO:0020037">
    <property type="term" value="F:heme binding"/>
    <property type="evidence" value="ECO:0007669"/>
    <property type="project" value="InterPro"/>
</dbReference>
<accession>A0A7J7KA37</accession>
<evidence type="ECO:0000256" key="6">
    <source>
        <dbReference type="ARBA" id="ARBA00023004"/>
    </source>
</evidence>
<comment type="caution">
    <text evidence="12">The sequence shown here is derived from an EMBL/GenBank/DDBJ whole genome shotgun (WGS) entry which is preliminary data.</text>
</comment>
<organism evidence="12 13">
    <name type="scientific">Bugula neritina</name>
    <name type="common">Brown bryozoan</name>
    <name type="synonym">Sertularia neritina</name>
    <dbReference type="NCBI Taxonomy" id="10212"/>
    <lineage>
        <taxon>Eukaryota</taxon>
        <taxon>Metazoa</taxon>
        <taxon>Spiralia</taxon>
        <taxon>Lophotrochozoa</taxon>
        <taxon>Bryozoa</taxon>
        <taxon>Gymnolaemata</taxon>
        <taxon>Cheilostomatida</taxon>
        <taxon>Flustrina</taxon>
        <taxon>Buguloidea</taxon>
        <taxon>Bugulidae</taxon>
        <taxon>Bugula</taxon>
    </lineage>
</organism>
<keyword evidence="13" id="KW-1185">Reference proteome</keyword>
<proteinExistence type="inferred from homology"/>
<evidence type="ECO:0000259" key="11">
    <source>
        <dbReference type="PROSITE" id="PS50008"/>
    </source>
</evidence>
<dbReference type="PANTHER" id="PTHR24302">
    <property type="entry name" value="CYTOCHROME P450 FAMILY 3"/>
    <property type="match status" value="1"/>
</dbReference>
<dbReference type="CDD" id="cd11055">
    <property type="entry name" value="CYP3A-like"/>
    <property type="match status" value="1"/>
</dbReference>